<keyword evidence="1" id="KW-0732">Signal</keyword>
<keyword evidence="3" id="KW-1185">Reference proteome</keyword>
<name>A0AAW5R023_9HYPH</name>
<sequence>MKTAVFAVLSVGLIAGSTAAENSAVVPSDPILVAQNTIPIPRERPLMVEPPRAAPMGESPGAPLDLLQGLNIDPDSAFGDAAADLVRPDRQMRLAARLSEEGDMLVDGLAWRIYRAQPGVDGSFELVEESDASAPIFTLPADDYIVHVSYGLANTASRVSLREGPAEQTLDLNAGGMRLAAIGVLDEPIPSKQISVSVYSSEQDEYGQRKLLVEQAEPGKVIRLNAGSYHVVSRFGDSNSVMRADILVKPGQLTDATIKHRAAAITLKLVNEAGGEALANTAWSILSPGGDVVKESYGAFPTHVLAAGEYSVVARHDEKLYSRDFVVEAGRDAEVEIIAQ</sequence>
<dbReference type="Proteomes" id="UP001320898">
    <property type="component" value="Unassembled WGS sequence"/>
</dbReference>
<reference evidence="2 3" key="1">
    <citation type="submission" date="2022-04" db="EMBL/GenBank/DDBJ databases">
        <authorList>
            <person name="Ye Y.-Q."/>
            <person name="Du Z.-J."/>
        </authorList>
    </citation>
    <scope>NUCLEOTIDE SEQUENCE [LARGE SCALE GENOMIC DNA]</scope>
    <source>
        <strain evidence="2 3">A6E488</strain>
    </source>
</reference>
<dbReference type="AlphaFoldDB" id="A0AAW5R023"/>
<gene>
    <name evidence="2" type="ORF">MUB46_14900</name>
</gene>
<protein>
    <submittedName>
        <fullName evidence="2">Uncharacterized protein</fullName>
    </submittedName>
</protein>
<accession>A0AAW5R023</accession>
<dbReference type="EMBL" id="JALIDZ010000006">
    <property type="protein sequence ID" value="MCT8973149.1"/>
    <property type="molecule type" value="Genomic_DNA"/>
</dbReference>
<organism evidence="2 3">
    <name type="scientific">Microbaculum marinisediminis</name>
    <dbReference type="NCBI Taxonomy" id="2931392"/>
    <lineage>
        <taxon>Bacteria</taxon>
        <taxon>Pseudomonadati</taxon>
        <taxon>Pseudomonadota</taxon>
        <taxon>Alphaproteobacteria</taxon>
        <taxon>Hyphomicrobiales</taxon>
        <taxon>Tepidamorphaceae</taxon>
        <taxon>Microbaculum</taxon>
    </lineage>
</organism>
<feature type="signal peptide" evidence="1">
    <location>
        <begin position="1"/>
        <end position="19"/>
    </location>
</feature>
<proteinExistence type="predicted"/>
<evidence type="ECO:0000256" key="1">
    <source>
        <dbReference type="SAM" id="SignalP"/>
    </source>
</evidence>
<evidence type="ECO:0000313" key="3">
    <source>
        <dbReference type="Proteomes" id="UP001320898"/>
    </source>
</evidence>
<comment type="caution">
    <text evidence="2">The sequence shown here is derived from an EMBL/GenBank/DDBJ whole genome shotgun (WGS) entry which is preliminary data.</text>
</comment>
<evidence type="ECO:0000313" key="2">
    <source>
        <dbReference type="EMBL" id="MCT8973149.1"/>
    </source>
</evidence>
<feature type="chain" id="PRO_5043655534" evidence="1">
    <location>
        <begin position="20"/>
        <end position="340"/>
    </location>
</feature>
<dbReference type="RefSeq" id="WP_261616729.1">
    <property type="nucleotide sequence ID" value="NZ_JALIDZ010000006.1"/>
</dbReference>